<proteinExistence type="predicted"/>
<accession>A0A8H6HG65</accession>
<dbReference type="EMBL" id="JACGCI010000092">
    <property type="protein sequence ID" value="KAF6746445.1"/>
    <property type="molecule type" value="Genomic_DNA"/>
</dbReference>
<gene>
    <name evidence="2" type="ORF">DFP72DRAFT_922754</name>
</gene>
<organism evidence="2 3">
    <name type="scientific">Ephemerocybe angulata</name>
    <dbReference type="NCBI Taxonomy" id="980116"/>
    <lineage>
        <taxon>Eukaryota</taxon>
        <taxon>Fungi</taxon>
        <taxon>Dikarya</taxon>
        <taxon>Basidiomycota</taxon>
        <taxon>Agaricomycotina</taxon>
        <taxon>Agaricomycetes</taxon>
        <taxon>Agaricomycetidae</taxon>
        <taxon>Agaricales</taxon>
        <taxon>Agaricineae</taxon>
        <taxon>Psathyrellaceae</taxon>
        <taxon>Ephemerocybe</taxon>
    </lineage>
</organism>
<comment type="caution">
    <text evidence="2">The sequence shown here is derived from an EMBL/GenBank/DDBJ whole genome shotgun (WGS) entry which is preliminary data.</text>
</comment>
<evidence type="ECO:0000313" key="2">
    <source>
        <dbReference type="EMBL" id="KAF6746445.1"/>
    </source>
</evidence>
<dbReference type="Proteomes" id="UP000521943">
    <property type="component" value="Unassembled WGS sequence"/>
</dbReference>
<feature type="chain" id="PRO_5034378449" evidence="1">
    <location>
        <begin position="23"/>
        <end position="76"/>
    </location>
</feature>
<feature type="signal peptide" evidence="1">
    <location>
        <begin position="1"/>
        <end position="22"/>
    </location>
</feature>
<evidence type="ECO:0000256" key="1">
    <source>
        <dbReference type="SAM" id="SignalP"/>
    </source>
</evidence>
<protein>
    <submittedName>
        <fullName evidence="2">Uncharacterized protein</fullName>
    </submittedName>
</protein>
<sequence>MIFPRLTLFIALCTLLARPVLAVCGDYPCYFSGEPDCTSGCSCNSSDGYCMPNIDSAKDTYMWWSVAAPFVGSGVM</sequence>
<keyword evidence="1" id="KW-0732">Signal</keyword>
<evidence type="ECO:0000313" key="3">
    <source>
        <dbReference type="Proteomes" id="UP000521943"/>
    </source>
</evidence>
<dbReference type="AlphaFoldDB" id="A0A8H6HG65"/>
<keyword evidence="3" id="KW-1185">Reference proteome</keyword>
<reference evidence="2 3" key="1">
    <citation type="submission" date="2020-07" db="EMBL/GenBank/DDBJ databases">
        <title>Comparative genomics of pyrophilous fungi reveals a link between fire events and developmental genes.</title>
        <authorList>
            <consortium name="DOE Joint Genome Institute"/>
            <person name="Steindorff A.S."/>
            <person name="Carver A."/>
            <person name="Calhoun S."/>
            <person name="Stillman K."/>
            <person name="Liu H."/>
            <person name="Lipzen A."/>
            <person name="Pangilinan J."/>
            <person name="Labutti K."/>
            <person name="Bruns T.D."/>
            <person name="Grigoriev I.V."/>
        </authorList>
    </citation>
    <scope>NUCLEOTIDE SEQUENCE [LARGE SCALE GENOMIC DNA]</scope>
    <source>
        <strain evidence="2 3">CBS 144469</strain>
    </source>
</reference>
<name>A0A8H6HG65_9AGAR</name>